<dbReference type="STRING" id="348802.A0A0D2D6C3"/>
<dbReference type="InterPro" id="IPR029058">
    <property type="entry name" value="AB_hydrolase_fold"/>
</dbReference>
<sequence>MPPRKRTARSSKRNASTDEKKATTAPASTTPARARPNDLSAAKGKGKPKVADSTQDAAPTDVGDDNDSKLNGGVPVTNADAKPPAGRTLYDHDISSGPGSKTISCIRNAEPGCTPAPLIFTHGAGGGLSAPAVVNFAQGVVDAGSNIVCFKGNMNLKSRTRMFGSVLEYEKQKQEQDRAEEKLAFGGRSMGARAAALAAQEADDVKILVLVSYPLVGPNGDVRDQILLDIGTDVDFLFISGDGDNMCDLRRLKEVREKMNAKSWMVLVEGADHGMHLRGGGGKKRTDMMGKETGRVAARWIVNRDKQKTEMIVKWDSSREAVVGSESWGSGEQVGEPGEKEEDDGKTGQAKKGVGKRPREKVSADESKEIKPARKRLRGRKKAS</sequence>
<feature type="compositionally biased region" description="Basic residues" evidence="1">
    <location>
        <begin position="1"/>
        <end position="12"/>
    </location>
</feature>
<dbReference type="Gene3D" id="3.40.50.1820">
    <property type="entry name" value="alpha/beta hydrolase"/>
    <property type="match status" value="1"/>
</dbReference>
<evidence type="ECO:0000256" key="1">
    <source>
        <dbReference type="SAM" id="MobiDB-lite"/>
    </source>
</evidence>
<dbReference type="HOGENOM" id="CLU_053551_2_0_1"/>
<feature type="region of interest" description="Disordered" evidence="1">
    <location>
        <begin position="1"/>
        <end position="96"/>
    </location>
</feature>
<keyword evidence="4" id="KW-1185">Reference proteome</keyword>
<dbReference type="RefSeq" id="XP_013318461.1">
    <property type="nucleotide sequence ID" value="XM_013463007.1"/>
</dbReference>
<dbReference type="GeneID" id="25324341"/>
<evidence type="ECO:0000259" key="2">
    <source>
        <dbReference type="Pfam" id="PF20408"/>
    </source>
</evidence>
<reference evidence="3 4" key="1">
    <citation type="submission" date="2015-01" db="EMBL/GenBank/DDBJ databases">
        <title>The Genome Sequence of Exophiala xenobiotica CBS118157.</title>
        <authorList>
            <consortium name="The Broad Institute Genomics Platform"/>
            <person name="Cuomo C."/>
            <person name="de Hoog S."/>
            <person name="Gorbushina A."/>
            <person name="Stielow B."/>
            <person name="Teixiera M."/>
            <person name="Abouelleil A."/>
            <person name="Chapman S.B."/>
            <person name="Priest M."/>
            <person name="Young S.K."/>
            <person name="Wortman J."/>
            <person name="Nusbaum C."/>
            <person name="Birren B."/>
        </authorList>
    </citation>
    <scope>NUCLEOTIDE SEQUENCE [LARGE SCALE GENOMIC DNA]</scope>
    <source>
        <strain evidence="3 4">CBS 118157</strain>
    </source>
</reference>
<feature type="compositionally biased region" description="Low complexity" evidence="1">
    <location>
        <begin position="23"/>
        <end position="34"/>
    </location>
</feature>
<organism evidence="3 4">
    <name type="scientific">Exophiala xenobiotica</name>
    <dbReference type="NCBI Taxonomy" id="348802"/>
    <lineage>
        <taxon>Eukaryota</taxon>
        <taxon>Fungi</taxon>
        <taxon>Dikarya</taxon>
        <taxon>Ascomycota</taxon>
        <taxon>Pezizomycotina</taxon>
        <taxon>Eurotiomycetes</taxon>
        <taxon>Chaetothyriomycetidae</taxon>
        <taxon>Chaetothyriales</taxon>
        <taxon>Herpotrichiellaceae</taxon>
        <taxon>Exophiala</taxon>
    </lineage>
</organism>
<dbReference type="Proteomes" id="UP000054342">
    <property type="component" value="Unassembled WGS sequence"/>
</dbReference>
<dbReference type="OrthoDB" id="6415022at2759"/>
<feature type="compositionally biased region" description="Basic and acidic residues" evidence="1">
    <location>
        <begin position="360"/>
        <end position="372"/>
    </location>
</feature>
<dbReference type="Pfam" id="PF20408">
    <property type="entry name" value="Abhydrolase_11"/>
    <property type="match status" value="1"/>
</dbReference>
<dbReference type="AlphaFoldDB" id="A0A0D2D6C3"/>
<gene>
    <name evidence="3" type="ORF">PV05_02433</name>
</gene>
<feature type="domain" description="KANL3/Tex30 alpha/beta hydrolase-like" evidence="2">
    <location>
        <begin position="117"/>
        <end position="292"/>
    </location>
</feature>
<accession>A0A0D2D6C3</accession>
<protein>
    <recommendedName>
        <fullName evidence="2">KANL3/Tex30 alpha/beta hydrolase-like domain-containing protein</fullName>
    </recommendedName>
</protein>
<feature type="compositionally biased region" description="Basic residues" evidence="1">
    <location>
        <begin position="373"/>
        <end position="384"/>
    </location>
</feature>
<evidence type="ECO:0000313" key="4">
    <source>
        <dbReference type="Proteomes" id="UP000054342"/>
    </source>
</evidence>
<evidence type="ECO:0000313" key="3">
    <source>
        <dbReference type="EMBL" id="KIW57877.1"/>
    </source>
</evidence>
<feature type="region of interest" description="Disordered" evidence="1">
    <location>
        <begin position="323"/>
        <end position="384"/>
    </location>
</feature>
<dbReference type="PANTHER" id="PTHR13136">
    <property type="entry name" value="TESTIS DEVELOPMENT PROTEIN PRTD"/>
    <property type="match status" value="1"/>
</dbReference>
<name>A0A0D2D6C3_9EURO</name>
<dbReference type="EMBL" id="KN847318">
    <property type="protein sequence ID" value="KIW57877.1"/>
    <property type="molecule type" value="Genomic_DNA"/>
</dbReference>
<dbReference type="InterPro" id="IPR026555">
    <property type="entry name" value="NSL3/Tex30"/>
</dbReference>
<dbReference type="SUPFAM" id="SSF53474">
    <property type="entry name" value="alpha/beta-Hydrolases"/>
    <property type="match status" value="1"/>
</dbReference>
<dbReference type="InterPro" id="IPR046879">
    <property type="entry name" value="KANL3/Tex30_Abhydrolase"/>
</dbReference>
<proteinExistence type="predicted"/>
<dbReference type="PANTHER" id="PTHR13136:SF11">
    <property type="entry name" value="TESTIS-EXPRESSED PROTEIN 30"/>
    <property type="match status" value="1"/>
</dbReference>